<protein>
    <submittedName>
        <fullName evidence="2">Uncharacterized protein</fullName>
    </submittedName>
</protein>
<dbReference type="EMBL" id="KQ418039">
    <property type="protein sequence ID" value="KOF89130.1"/>
    <property type="molecule type" value="Genomic_DNA"/>
</dbReference>
<keyword evidence="1" id="KW-0472">Membrane</keyword>
<evidence type="ECO:0000313" key="2">
    <source>
        <dbReference type="EMBL" id="KOF89130.1"/>
    </source>
</evidence>
<reference evidence="2" key="1">
    <citation type="submission" date="2015-07" db="EMBL/GenBank/DDBJ databases">
        <title>MeaNS - Measles Nucleotide Surveillance Program.</title>
        <authorList>
            <person name="Tran T."/>
            <person name="Druce J."/>
        </authorList>
    </citation>
    <scope>NUCLEOTIDE SEQUENCE</scope>
    <source>
        <strain evidence="2">UCB-OBI-ISO-001</strain>
        <tissue evidence="2">Gonad</tissue>
    </source>
</reference>
<accession>A0A0L8HK45</accession>
<name>A0A0L8HK45_OCTBM</name>
<dbReference type="AlphaFoldDB" id="A0A0L8HK45"/>
<proteinExistence type="predicted"/>
<feature type="transmembrane region" description="Helical" evidence="1">
    <location>
        <begin position="84"/>
        <end position="108"/>
    </location>
</feature>
<gene>
    <name evidence="2" type="ORF">OCBIM_22013619mg</name>
</gene>
<evidence type="ECO:0000256" key="1">
    <source>
        <dbReference type="SAM" id="Phobius"/>
    </source>
</evidence>
<sequence>MIITIIKVIRNNMMANNDRPDNTLSLVGEKIIKKKNKQTNRKCSLYICNYCYYFQVTGFNVHRKKTDNFDFCRSLRLKLIPIDFFCQQFGISLGFFLVLSCFAVRVVIFH</sequence>
<keyword evidence="1" id="KW-0812">Transmembrane</keyword>
<keyword evidence="1" id="KW-1133">Transmembrane helix</keyword>
<organism evidence="2">
    <name type="scientific">Octopus bimaculoides</name>
    <name type="common">California two-spotted octopus</name>
    <dbReference type="NCBI Taxonomy" id="37653"/>
    <lineage>
        <taxon>Eukaryota</taxon>
        <taxon>Metazoa</taxon>
        <taxon>Spiralia</taxon>
        <taxon>Lophotrochozoa</taxon>
        <taxon>Mollusca</taxon>
        <taxon>Cephalopoda</taxon>
        <taxon>Coleoidea</taxon>
        <taxon>Octopodiformes</taxon>
        <taxon>Octopoda</taxon>
        <taxon>Incirrata</taxon>
        <taxon>Octopodidae</taxon>
        <taxon>Octopus</taxon>
    </lineage>
</organism>